<feature type="compositionally biased region" description="Acidic residues" evidence="1">
    <location>
        <begin position="315"/>
        <end position="324"/>
    </location>
</feature>
<sequence length="567" mass="63857">MIYLAKKELEAANAAYQLGNYQNALTNYENAIAKLRELGAQKGFSPTKLYYDELAYAHSQIIKCITQTVQALIADSPDVLPDYELIKLHMRKARSNRKDFLALHSILDQYFGGISRNATERPEKVFYSLAVTAEKISDAISDFADRETDWVGRDKAYMKAVMWLQRAQKYLIKANSSLEIEGNRKKASGAVRTELHLGCLDLMERAYYCNHDETYLQEISKYISENKLHGLCLTSEEQLALLSYELLVAVEDNDEYAIYMLSQYFDEILINDPDFDENCQLIQHIKNLLAKENVIENAIEPEPTSEPNPKKRDRDEEEEYGEDELFLTKKSKLSEGTIAPDASHLLNEAPELENNVATTEQAPMSSLPQVAPTLSFFASVPEQKPSQITFTETMKELAGSYNNSETLANLLIIVADFYYQGKHSKENSLSPKAMFIAYSLYEDALKLSPQHAAARSKKDELKSIPFGAQIFKLVLSDKKQTVVQHKAASGIFNHSIADSIRNAQTYLIENNPQKSDELFTKLLQFIGNTLKTDHSVGSQSEVIANLILSKCPNSILANQSSYAPGFI</sequence>
<dbReference type="RefSeq" id="WP_252578932.1">
    <property type="nucleotide sequence ID" value="NZ_CP071527.1"/>
</dbReference>
<accession>A0ABY4Y5H9</accession>
<proteinExistence type="predicted"/>
<gene>
    <name evidence="2" type="ORF">J2N86_08355</name>
</gene>
<evidence type="ECO:0000313" key="3">
    <source>
        <dbReference type="Proteomes" id="UP001057474"/>
    </source>
</evidence>
<organism evidence="2 3">
    <name type="scientific">Legionella lytica</name>
    <dbReference type="NCBI Taxonomy" id="96232"/>
    <lineage>
        <taxon>Bacteria</taxon>
        <taxon>Pseudomonadati</taxon>
        <taxon>Pseudomonadota</taxon>
        <taxon>Gammaproteobacteria</taxon>
        <taxon>Legionellales</taxon>
        <taxon>Legionellaceae</taxon>
        <taxon>Legionella</taxon>
    </lineage>
</organism>
<protein>
    <recommendedName>
        <fullName evidence="4">Tetratricopeptide repeat protein</fullName>
    </recommendedName>
</protein>
<reference evidence="2" key="1">
    <citation type="submission" date="2021-03" db="EMBL/GenBank/DDBJ databases">
        <title>Legionella lytica PCM 2298.</title>
        <authorList>
            <person name="Koper P."/>
        </authorList>
    </citation>
    <scope>NUCLEOTIDE SEQUENCE</scope>
    <source>
        <strain evidence="2">PCM 2298</strain>
    </source>
</reference>
<evidence type="ECO:0000313" key="2">
    <source>
        <dbReference type="EMBL" id="USQ12722.1"/>
    </source>
</evidence>
<dbReference type="EMBL" id="CP071527">
    <property type="protein sequence ID" value="USQ12722.1"/>
    <property type="molecule type" value="Genomic_DNA"/>
</dbReference>
<name>A0ABY4Y5H9_9GAMM</name>
<evidence type="ECO:0008006" key="4">
    <source>
        <dbReference type="Google" id="ProtNLM"/>
    </source>
</evidence>
<evidence type="ECO:0000256" key="1">
    <source>
        <dbReference type="SAM" id="MobiDB-lite"/>
    </source>
</evidence>
<keyword evidence="3" id="KW-1185">Reference proteome</keyword>
<dbReference type="Proteomes" id="UP001057474">
    <property type="component" value="Chromosome"/>
</dbReference>
<feature type="region of interest" description="Disordered" evidence="1">
    <location>
        <begin position="296"/>
        <end position="324"/>
    </location>
</feature>